<evidence type="ECO:0000313" key="4">
    <source>
        <dbReference type="Proteomes" id="UP000218113"/>
    </source>
</evidence>
<keyword evidence="2" id="KW-0812">Transmembrane</keyword>
<comment type="caution">
    <text evidence="3">The sequence shown here is derived from an EMBL/GenBank/DDBJ whole genome shotgun (WGS) entry which is preliminary data.</text>
</comment>
<dbReference type="AlphaFoldDB" id="A0A2A4TC53"/>
<feature type="coiled-coil region" evidence="1">
    <location>
        <begin position="315"/>
        <end position="372"/>
    </location>
</feature>
<proteinExistence type="predicted"/>
<keyword evidence="2" id="KW-1133">Transmembrane helix</keyword>
<gene>
    <name evidence="3" type="ORF">COB67_00760</name>
</gene>
<keyword evidence="1" id="KW-0175">Coiled coil</keyword>
<organism evidence="3 4">
    <name type="scientific">SAR324 cluster bacterium</name>
    <dbReference type="NCBI Taxonomy" id="2024889"/>
    <lineage>
        <taxon>Bacteria</taxon>
        <taxon>Deltaproteobacteria</taxon>
        <taxon>SAR324 cluster</taxon>
    </lineage>
</organism>
<evidence type="ECO:0000256" key="1">
    <source>
        <dbReference type="SAM" id="Coils"/>
    </source>
</evidence>
<name>A0A2A4TC53_9DELT</name>
<accession>A0A2A4TC53</accession>
<protein>
    <submittedName>
        <fullName evidence="3">Uncharacterized protein</fullName>
    </submittedName>
</protein>
<evidence type="ECO:0000256" key="2">
    <source>
        <dbReference type="SAM" id="Phobius"/>
    </source>
</evidence>
<keyword evidence="2" id="KW-0472">Membrane</keyword>
<evidence type="ECO:0000313" key="3">
    <source>
        <dbReference type="EMBL" id="PCI30715.1"/>
    </source>
</evidence>
<reference evidence="4" key="1">
    <citation type="submission" date="2017-08" db="EMBL/GenBank/DDBJ databases">
        <title>A dynamic microbial community with high functional redundancy inhabits the cold, oxic subseafloor aquifer.</title>
        <authorList>
            <person name="Tully B.J."/>
            <person name="Wheat C.G."/>
            <person name="Glazer B.T."/>
            <person name="Huber J.A."/>
        </authorList>
    </citation>
    <scope>NUCLEOTIDE SEQUENCE [LARGE SCALE GENOMIC DNA]</scope>
</reference>
<feature type="transmembrane region" description="Helical" evidence="2">
    <location>
        <begin position="50"/>
        <end position="69"/>
    </location>
</feature>
<sequence length="543" mass="62062">MKALKHNKVVSDDSSVSQQQLVAYVMPSVEEDEIDLLNIFLPLVKYKVQILLVLILFLGSAWGALQYFGQVQYLNSLEYQYQELTEQWEILPTATARSQAESFYPTDLMTPGEVTGAAGIYKKYWGISQLTTWQSLLSIFKNGEKLQFLSCEYCTRGTKLRVSTEDPQQTMNALAALDQYLSDQYREKTLELYSRKIRSTERTKKVLHASMLAKIQKIDGIELAQVAEGTYFQMNEERYFIRNGKNRKMAVRLSLTGKDSLLIPPSLKLEMKRLPGETFNIQTKLTEMIQVWQRVQEETFQASLLVGRIQALLRIEESEANIDSNERKLKMSQLDEELTSASILQGKMKTDLDQISLRLDHLSRKLEEALSVSVSLTEAGVNVWILMDQRKTIGSSVSDDDTSNSKEQKVTEKSKIVALEGYYSAIKRLESQDIINRTKYYLVDHRYFTPFKVIQQPTLDSFEKGFKFGFPKKDNAPESLVKPSIEDLKVQKVSKKFIVIAIIGGLLLAVLSVFLRIFLKNLKNLGNSESGNRIIQALKYRKL</sequence>
<feature type="transmembrane region" description="Helical" evidence="2">
    <location>
        <begin position="497"/>
        <end position="519"/>
    </location>
</feature>
<dbReference type="Proteomes" id="UP000218113">
    <property type="component" value="Unassembled WGS sequence"/>
</dbReference>
<dbReference type="EMBL" id="NVSR01000002">
    <property type="protein sequence ID" value="PCI30715.1"/>
    <property type="molecule type" value="Genomic_DNA"/>
</dbReference>